<feature type="transmembrane region" description="Helical" evidence="6">
    <location>
        <begin position="110"/>
        <end position="134"/>
    </location>
</feature>
<dbReference type="AlphaFoldDB" id="A0AA39YIF1"/>
<dbReference type="PANTHER" id="PTHR33048:SF47">
    <property type="entry name" value="INTEGRAL MEMBRANE PROTEIN-RELATED"/>
    <property type="match status" value="1"/>
</dbReference>
<keyword evidence="9" id="KW-1185">Reference proteome</keyword>
<keyword evidence="4 6" id="KW-0472">Membrane</keyword>
<sequence>MSRNNITVSRNRADAFVIVPQYGPYPYSELQIVGFVILGTFPALSLITCGLRVYSRQLVGGFAADDWLIFFALFLAIPQAIFTSFFLRGGYWGIHDSDIPPEVPPNLGGFWNFMTGLCANPTLGIVKASALLFLVRLGGIKRRVLISCRVLITLNLAHMVTFFTVFLFQCWPIQSRWMGGGSAKCLRVEVLSLTMASLSIVTDFLTLAVPFALFLNLRVSKRMRNALLTVFLLGGIVTIMSIVRLYYIIRLNYLHPEDRHYSIGFVCSCVELNLAIITASVPALWPLGRRWFPRAFASLGIDRPHCYPDIEIVSVTSGLGQTPKVYKSKIVWRDKGDSS</sequence>
<dbReference type="Proteomes" id="UP001174936">
    <property type="component" value="Unassembled WGS sequence"/>
</dbReference>
<name>A0AA39YIF1_9PEZI</name>
<comment type="similarity">
    <text evidence="5">Belongs to the SAT4 family.</text>
</comment>
<dbReference type="InterPro" id="IPR049326">
    <property type="entry name" value="Rhodopsin_dom_fungi"/>
</dbReference>
<dbReference type="PANTHER" id="PTHR33048">
    <property type="entry name" value="PTH11-LIKE INTEGRAL MEMBRANE PROTEIN (AFU_ORTHOLOGUE AFUA_5G11245)"/>
    <property type="match status" value="1"/>
</dbReference>
<feature type="transmembrane region" description="Helical" evidence="6">
    <location>
        <begin position="188"/>
        <end position="215"/>
    </location>
</feature>
<feature type="transmembrane region" description="Helical" evidence="6">
    <location>
        <begin position="261"/>
        <end position="285"/>
    </location>
</feature>
<accession>A0AA39YIF1</accession>
<evidence type="ECO:0000256" key="4">
    <source>
        <dbReference type="ARBA" id="ARBA00023136"/>
    </source>
</evidence>
<dbReference type="InterPro" id="IPR052337">
    <property type="entry name" value="SAT4-like"/>
</dbReference>
<evidence type="ECO:0000256" key="1">
    <source>
        <dbReference type="ARBA" id="ARBA00004141"/>
    </source>
</evidence>
<evidence type="ECO:0000313" key="8">
    <source>
        <dbReference type="EMBL" id="KAK0653178.1"/>
    </source>
</evidence>
<evidence type="ECO:0000313" key="9">
    <source>
        <dbReference type="Proteomes" id="UP001174936"/>
    </source>
</evidence>
<dbReference type="Pfam" id="PF20684">
    <property type="entry name" value="Fung_rhodopsin"/>
    <property type="match status" value="1"/>
</dbReference>
<feature type="transmembrane region" description="Helical" evidence="6">
    <location>
        <begin position="67"/>
        <end position="90"/>
    </location>
</feature>
<feature type="domain" description="Rhodopsin" evidence="7">
    <location>
        <begin position="51"/>
        <end position="289"/>
    </location>
</feature>
<keyword evidence="2 6" id="KW-0812">Transmembrane</keyword>
<evidence type="ECO:0000256" key="2">
    <source>
        <dbReference type="ARBA" id="ARBA00022692"/>
    </source>
</evidence>
<feature type="transmembrane region" description="Helical" evidence="6">
    <location>
        <begin position="146"/>
        <end position="168"/>
    </location>
</feature>
<evidence type="ECO:0000256" key="3">
    <source>
        <dbReference type="ARBA" id="ARBA00022989"/>
    </source>
</evidence>
<dbReference type="GO" id="GO:0016020">
    <property type="term" value="C:membrane"/>
    <property type="evidence" value="ECO:0007669"/>
    <property type="project" value="UniProtKB-SubCell"/>
</dbReference>
<feature type="transmembrane region" description="Helical" evidence="6">
    <location>
        <begin position="227"/>
        <end position="249"/>
    </location>
</feature>
<feature type="transmembrane region" description="Helical" evidence="6">
    <location>
        <begin position="32"/>
        <end position="55"/>
    </location>
</feature>
<protein>
    <recommendedName>
        <fullName evidence="7">Rhodopsin domain-containing protein</fullName>
    </recommendedName>
</protein>
<evidence type="ECO:0000259" key="7">
    <source>
        <dbReference type="Pfam" id="PF20684"/>
    </source>
</evidence>
<dbReference type="EMBL" id="JAULSV010000002">
    <property type="protein sequence ID" value="KAK0653178.1"/>
    <property type="molecule type" value="Genomic_DNA"/>
</dbReference>
<keyword evidence="3 6" id="KW-1133">Transmembrane helix</keyword>
<reference evidence="8" key="1">
    <citation type="submission" date="2023-06" db="EMBL/GenBank/DDBJ databases">
        <title>Genome-scale phylogeny and comparative genomics of the fungal order Sordariales.</title>
        <authorList>
            <consortium name="Lawrence Berkeley National Laboratory"/>
            <person name="Hensen N."/>
            <person name="Bonometti L."/>
            <person name="Westerberg I."/>
            <person name="Brannstrom I.O."/>
            <person name="Guillou S."/>
            <person name="Cros-Aarteil S."/>
            <person name="Calhoun S."/>
            <person name="Haridas S."/>
            <person name="Kuo A."/>
            <person name="Mondo S."/>
            <person name="Pangilinan J."/>
            <person name="Riley R."/>
            <person name="Labutti K."/>
            <person name="Andreopoulos B."/>
            <person name="Lipzen A."/>
            <person name="Chen C."/>
            <person name="Yanf M."/>
            <person name="Daum C."/>
            <person name="Ng V."/>
            <person name="Clum A."/>
            <person name="Steindorff A."/>
            <person name="Ohm R."/>
            <person name="Martin F."/>
            <person name="Silar P."/>
            <person name="Natvig D."/>
            <person name="Lalanne C."/>
            <person name="Gautier V."/>
            <person name="Ament-Velasquez S.L."/>
            <person name="Kruys A."/>
            <person name="Hutchinson M.I."/>
            <person name="Powell A.J."/>
            <person name="Barry K."/>
            <person name="Miller A.N."/>
            <person name="Grigoriev I.V."/>
            <person name="Debuchy R."/>
            <person name="Gladieux P."/>
            <person name="Thoren M.H."/>
            <person name="Johannesson H."/>
        </authorList>
    </citation>
    <scope>NUCLEOTIDE SEQUENCE</scope>
    <source>
        <strain evidence="8">SMH2532-1</strain>
    </source>
</reference>
<evidence type="ECO:0000256" key="6">
    <source>
        <dbReference type="SAM" id="Phobius"/>
    </source>
</evidence>
<gene>
    <name evidence="8" type="ORF">B0T16DRAFT_370193</name>
</gene>
<organism evidence="8 9">
    <name type="scientific">Cercophora newfieldiana</name>
    <dbReference type="NCBI Taxonomy" id="92897"/>
    <lineage>
        <taxon>Eukaryota</taxon>
        <taxon>Fungi</taxon>
        <taxon>Dikarya</taxon>
        <taxon>Ascomycota</taxon>
        <taxon>Pezizomycotina</taxon>
        <taxon>Sordariomycetes</taxon>
        <taxon>Sordariomycetidae</taxon>
        <taxon>Sordariales</taxon>
        <taxon>Lasiosphaeriaceae</taxon>
        <taxon>Cercophora</taxon>
    </lineage>
</organism>
<comment type="subcellular location">
    <subcellularLocation>
        <location evidence="1">Membrane</location>
        <topology evidence="1">Multi-pass membrane protein</topology>
    </subcellularLocation>
</comment>
<proteinExistence type="inferred from homology"/>
<evidence type="ECO:0000256" key="5">
    <source>
        <dbReference type="ARBA" id="ARBA00038359"/>
    </source>
</evidence>
<comment type="caution">
    <text evidence="8">The sequence shown here is derived from an EMBL/GenBank/DDBJ whole genome shotgun (WGS) entry which is preliminary data.</text>
</comment>